<protein>
    <submittedName>
        <fullName evidence="3">Uncharacterized protein</fullName>
    </submittedName>
</protein>
<evidence type="ECO:0000313" key="3">
    <source>
        <dbReference type="EMBL" id="KAF0977059.1"/>
    </source>
</evidence>
<proteinExistence type="predicted"/>
<dbReference type="AlphaFoldDB" id="A0A6A5BVV2"/>
<dbReference type="Gene3D" id="2.130.10.30">
    <property type="entry name" value="Regulator of chromosome condensation 1/beta-lactamase-inhibitor protein II"/>
    <property type="match status" value="2"/>
</dbReference>
<feature type="repeat" description="RCC1" evidence="1">
    <location>
        <begin position="596"/>
        <end position="647"/>
    </location>
</feature>
<dbReference type="InterPro" id="IPR000408">
    <property type="entry name" value="Reg_chr_condens"/>
</dbReference>
<evidence type="ECO:0000256" key="1">
    <source>
        <dbReference type="PROSITE-ProRule" id="PRU00235"/>
    </source>
</evidence>
<dbReference type="InterPro" id="IPR009091">
    <property type="entry name" value="RCC1/BLIP-II"/>
</dbReference>
<dbReference type="PANTHER" id="PTHR45982">
    <property type="entry name" value="REGULATOR OF CHROMOSOME CONDENSATION"/>
    <property type="match status" value="1"/>
</dbReference>
<feature type="region of interest" description="Disordered" evidence="2">
    <location>
        <begin position="83"/>
        <end position="138"/>
    </location>
</feature>
<reference evidence="3 4" key="1">
    <citation type="journal article" date="2019" name="Sci. Rep.">
        <title>Nanopore sequencing improves the draft genome of the human pathogenic amoeba Naegleria fowleri.</title>
        <authorList>
            <person name="Liechti N."/>
            <person name="Schurch N."/>
            <person name="Bruggmann R."/>
            <person name="Wittwer M."/>
        </authorList>
    </citation>
    <scope>NUCLEOTIDE SEQUENCE [LARGE SCALE GENOMIC DNA]</scope>
    <source>
        <strain evidence="3 4">ATCC 30894</strain>
    </source>
</reference>
<dbReference type="Pfam" id="PF13540">
    <property type="entry name" value="RCC1_2"/>
    <property type="match status" value="4"/>
</dbReference>
<feature type="repeat" description="RCC1" evidence="1">
    <location>
        <begin position="648"/>
        <end position="736"/>
    </location>
</feature>
<accession>A0A6A5BVV2</accession>
<dbReference type="PROSITE" id="PS00626">
    <property type="entry name" value="RCC1_2"/>
    <property type="match status" value="3"/>
</dbReference>
<dbReference type="RefSeq" id="XP_044561772.1">
    <property type="nucleotide sequence ID" value="XM_044707047.1"/>
</dbReference>
<keyword evidence="4" id="KW-1185">Reference proteome</keyword>
<sequence length="828" mass="91253">MNPIGSSTQYHAATTTLSRDDLFNSPKNLTSRAVRQHPYNRGQHHEDEGNSSNRDSPLIEEIYSCGLHSSGQTGLQISTVNSQRNCSSSSSSSSMSCTRNSQPTSSSSITRTNTTTTTSSSNMTRNKSSINNTNQWNVPTNYSYSSATSIMPNSSPMMRPLRIPHLYNVMFDRSSTTFESCASSSGGGVGGGVDSESSLRTCSNSSTPDLDESFSLMNLNALENGSMEHRSSCHSPHPFREETITPLIDHEDSEEEEEEECNEKEKQSFMRIQSKHVNSSSKTSPRALIKSVHCGWYHSLILTMSGQSCTSNVQTFKPILSIKHPIQMASCGGHHSIAVTLSGDLYLWGECREAFERNAWMKRKVSTSTSPTLMTTTTSVSSLSPPQMLHSTSGSALKSNYGGMPQIVKVCCGGYHSIIILADHSVCSFGKNTYGQCGVWEKLDIQASQSSLDEFRVLTPTLIKQFLVPKKNVSQYIHTELLSQRTLSEQAAFFREVSSSSSCSNAIRYSWQDVQIVDCAAGAWHTLLLTKEGRVFAIGDTQYGQLGLENRQEDSSNASTSSTRYPLPYLISSLQHERIAAISCGYFHSVFLTRDGRVYTVGWNAYGQLLVGNTKTHRHVTLVKSLIGIPIVKVSCGWNHCVLLSREGYCYVGGEGKHGQLGYDHHALTEKCLKNLTTCHCHKNLEETMTSNFSSNSSSEEQNCFVCLPLRVGFFHSSKILDVSCGRGHTLFLSRGHIRYSKTSLNGDMNASHHYYYYSCSQHVAPHDALPLHKALNQDDFGDVLLCVRSVVVVVVSSMSQQLCTEKLHSSLLKSNNCASSTPRNSTK</sequence>
<evidence type="ECO:0000256" key="2">
    <source>
        <dbReference type="SAM" id="MobiDB-lite"/>
    </source>
</evidence>
<dbReference type="VEuPathDB" id="AmoebaDB:FDP41_003712"/>
<comment type="caution">
    <text evidence="3">The sequence shown here is derived from an EMBL/GenBank/DDBJ whole genome shotgun (WGS) entry which is preliminary data.</text>
</comment>
<dbReference type="VEuPathDB" id="AmoebaDB:NF0078180"/>
<dbReference type="Proteomes" id="UP000444721">
    <property type="component" value="Unassembled WGS sequence"/>
</dbReference>
<dbReference type="GeneID" id="68110930"/>
<dbReference type="PROSITE" id="PS50012">
    <property type="entry name" value="RCC1_3"/>
    <property type="match status" value="3"/>
</dbReference>
<name>A0A6A5BVV2_NAEFO</name>
<feature type="compositionally biased region" description="Low complexity" evidence="2">
    <location>
        <begin position="83"/>
        <end position="129"/>
    </location>
</feature>
<evidence type="ECO:0000313" key="4">
    <source>
        <dbReference type="Proteomes" id="UP000444721"/>
    </source>
</evidence>
<dbReference type="OrthoDB" id="5370059at2759"/>
<organism evidence="3 4">
    <name type="scientific">Naegleria fowleri</name>
    <name type="common">Brain eating amoeba</name>
    <dbReference type="NCBI Taxonomy" id="5763"/>
    <lineage>
        <taxon>Eukaryota</taxon>
        <taxon>Discoba</taxon>
        <taxon>Heterolobosea</taxon>
        <taxon>Tetramitia</taxon>
        <taxon>Eutetramitia</taxon>
        <taxon>Vahlkampfiidae</taxon>
        <taxon>Naegleria</taxon>
    </lineage>
</organism>
<feature type="compositionally biased region" description="Polar residues" evidence="2">
    <location>
        <begin position="1"/>
        <end position="17"/>
    </location>
</feature>
<dbReference type="VEuPathDB" id="AmoebaDB:NfTy_064940"/>
<dbReference type="EMBL" id="VFQX01000035">
    <property type="protein sequence ID" value="KAF0977059.1"/>
    <property type="molecule type" value="Genomic_DNA"/>
</dbReference>
<feature type="repeat" description="RCC1" evidence="1">
    <location>
        <begin position="533"/>
        <end position="595"/>
    </location>
</feature>
<feature type="region of interest" description="Disordered" evidence="2">
    <location>
        <begin position="1"/>
        <end position="56"/>
    </location>
</feature>
<dbReference type="InterPro" id="IPR051553">
    <property type="entry name" value="Ran_GTPase-activating"/>
</dbReference>
<dbReference type="PANTHER" id="PTHR45982:SF1">
    <property type="entry name" value="REGULATOR OF CHROMOSOME CONDENSATION"/>
    <property type="match status" value="1"/>
</dbReference>
<dbReference type="SUPFAM" id="SSF50985">
    <property type="entry name" value="RCC1/BLIP-II"/>
    <property type="match status" value="1"/>
</dbReference>
<gene>
    <name evidence="3" type="ORF">FDP41_003712</name>
</gene>